<dbReference type="Gene3D" id="3.40.50.880">
    <property type="match status" value="1"/>
</dbReference>
<evidence type="ECO:0000256" key="2">
    <source>
        <dbReference type="ARBA" id="ARBA00011152"/>
    </source>
</evidence>
<evidence type="ECO:0000256" key="8">
    <source>
        <dbReference type="ARBA" id="ARBA00047838"/>
    </source>
</evidence>
<dbReference type="Pfam" id="PF00117">
    <property type="entry name" value="GATase"/>
    <property type="match status" value="1"/>
</dbReference>
<dbReference type="SUPFAM" id="SSF52317">
    <property type="entry name" value="Class I glutamine amidotransferase-like"/>
    <property type="match status" value="1"/>
</dbReference>
<comment type="catalytic activity">
    <reaction evidence="9">
        <text>L-glutamine + H2O = L-glutamate + NH4(+)</text>
        <dbReference type="Rhea" id="RHEA:15889"/>
        <dbReference type="ChEBI" id="CHEBI:15377"/>
        <dbReference type="ChEBI" id="CHEBI:28938"/>
        <dbReference type="ChEBI" id="CHEBI:29985"/>
        <dbReference type="ChEBI" id="CHEBI:58359"/>
        <dbReference type="EC" id="3.5.1.2"/>
    </reaction>
</comment>
<dbReference type="InterPro" id="IPR010139">
    <property type="entry name" value="Imidazole-glycPsynth_HisH"/>
</dbReference>
<feature type="domain" description="Glutamine amidotransferase" evidence="10">
    <location>
        <begin position="9"/>
        <end position="205"/>
    </location>
</feature>
<dbReference type="GO" id="GO:0000105">
    <property type="term" value="P:L-histidine biosynthetic process"/>
    <property type="evidence" value="ECO:0007669"/>
    <property type="project" value="UniProtKB-UniPathway"/>
</dbReference>
<sequence>MSGTSKTAVLDYGSGNIRSVERALATTGSSVVITSDFEVAVNADGLVVPGVGAFGQCMTGLRAIRGDEIVAERLRRGRPTLGLCVGLQILFQCSTESAGVQGLAIFEEGIERIPASILPHMGWNLVDAAPGSRLFDGVEDERFYFVHSYGRLQQQSNAALPDYLPSWSEHGARFLAALEFGSLSATQFHPEKSGDAGLHLLENWVRSWR</sequence>
<keyword evidence="3" id="KW-0028">Amino-acid biosynthesis</keyword>
<accession>A0A6J6DG99</accession>
<dbReference type="NCBIfam" id="TIGR01855">
    <property type="entry name" value="IMP_synth_hisH"/>
    <property type="match status" value="1"/>
</dbReference>
<comment type="pathway">
    <text evidence="1">Amino-acid biosynthesis; L-histidine biosynthesis; L-histidine from 5-phospho-alpha-D-ribose 1-diphosphate: step 5/9.</text>
</comment>
<proteinExistence type="inferred from homology"/>
<evidence type="ECO:0000256" key="1">
    <source>
        <dbReference type="ARBA" id="ARBA00005091"/>
    </source>
</evidence>
<evidence type="ECO:0000259" key="10">
    <source>
        <dbReference type="Pfam" id="PF00117"/>
    </source>
</evidence>
<comment type="catalytic activity">
    <reaction evidence="8">
        <text>5-[(5-phospho-1-deoxy-D-ribulos-1-ylimino)methylamino]-1-(5-phospho-beta-D-ribosyl)imidazole-4-carboxamide + L-glutamine = D-erythro-1-(imidazol-4-yl)glycerol 3-phosphate + 5-amino-1-(5-phospho-beta-D-ribosyl)imidazole-4-carboxamide + L-glutamate + H(+)</text>
        <dbReference type="Rhea" id="RHEA:24793"/>
        <dbReference type="ChEBI" id="CHEBI:15378"/>
        <dbReference type="ChEBI" id="CHEBI:29985"/>
        <dbReference type="ChEBI" id="CHEBI:58278"/>
        <dbReference type="ChEBI" id="CHEBI:58359"/>
        <dbReference type="ChEBI" id="CHEBI:58475"/>
        <dbReference type="ChEBI" id="CHEBI:58525"/>
        <dbReference type="EC" id="4.3.2.10"/>
    </reaction>
</comment>
<dbReference type="EMBL" id="CAEZTJ010000012">
    <property type="protein sequence ID" value="CAB4561283.1"/>
    <property type="molecule type" value="Genomic_DNA"/>
</dbReference>
<dbReference type="PIRSF" id="PIRSF000495">
    <property type="entry name" value="Amidotransf_hisH"/>
    <property type="match status" value="1"/>
</dbReference>
<dbReference type="PANTHER" id="PTHR42701:SF1">
    <property type="entry name" value="IMIDAZOLE GLYCEROL PHOSPHATE SYNTHASE SUBUNIT HISH"/>
    <property type="match status" value="1"/>
</dbReference>
<keyword evidence="4" id="KW-0378">Hydrolase</keyword>
<dbReference type="GO" id="GO:0004359">
    <property type="term" value="F:glutaminase activity"/>
    <property type="evidence" value="ECO:0007669"/>
    <property type="project" value="UniProtKB-EC"/>
</dbReference>
<evidence type="ECO:0000256" key="9">
    <source>
        <dbReference type="ARBA" id="ARBA00049534"/>
    </source>
</evidence>
<protein>
    <submittedName>
        <fullName evidence="11">Unannotated protein</fullName>
    </submittedName>
</protein>
<name>A0A6J6DG99_9ZZZZ</name>
<dbReference type="InterPro" id="IPR029062">
    <property type="entry name" value="Class_I_gatase-like"/>
</dbReference>
<keyword evidence="6" id="KW-0368">Histidine biosynthesis</keyword>
<dbReference type="PANTHER" id="PTHR42701">
    <property type="entry name" value="IMIDAZOLE GLYCEROL PHOSPHATE SYNTHASE SUBUNIT HISH"/>
    <property type="match status" value="1"/>
</dbReference>
<gene>
    <name evidence="11" type="ORF">UFOPK1650_00192</name>
</gene>
<dbReference type="GO" id="GO:0000107">
    <property type="term" value="F:imidazoleglycerol-phosphate synthase activity"/>
    <property type="evidence" value="ECO:0007669"/>
    <property type="project" value="TreeGrafter"/>
</dbReference>
<dbReference type="PROSITE" id="PS51273">
    <property type="entry name" value="GATASE_TYPE_1"/>
    <property type="match status" value="1"/>
</dbReference>
<evidence type="ECO:0000256" key="5">
    <source>
        <dbReference type="ARBA" id="ARBA00022962"/>
    </source>
</evidence>
<evidence type="ECO:0000256" key="3">
    <source>
        <dbReference type="ARBA" id="ARBA00022605"/>
    </source>
</evidence>
<evidence type="ECO:0000256" key="4">
    <source>
        <dbReference type="ARBA" id="ARBA00022801"/>
    </source>
</evidence>
<keyword evidence="7" id="KW-0456">Lyase</keyword>
<dbReference type="UniPathway" id="UPA00031">
    <property type="reaction ID" value="UER00010"/>
</dbReference>
<evidence type="ECO:0000256" key="6">
    <source>
        <dbReference type="ARBA" id="ARBA00023102"/>
    </source>
</evidence>
<organism evidence="11">
    <name type="scientific">freshwater metagenome</name>
    <dbReference type="NCBI Taxonomy" id="449393"/>
    <lineage>
        <taxon>unclassified sequences</taxon>
        <taxon>metagenomes</taxon>
        <taxon>ecological metagenomes</taxon>
    </lineage>
</organism>
<keyword evidence="5" id="KW-0315">Glutamine amidotransferase</keyword>
<dbReference type="InterPro" id="IPR017926">
    <property type="entry name" value="GATASE"/>
</dbReference>
<dbReference type="HAMAP" id="MF_00278">
    <property type="entry name" value="HisH"/>
    <property type="match status" value="1"/>
</dbReference>
<dbReference type="GO" id="GO:0016829">
    <property type="term" value="F:lyase activity"/>
    <property type="evidence" value="ECO:0007669"/>
    <property type="project" value="UniProtKB-KW"/>
</dbReference>
<evidence type="ECO:0000256" key="7">
    <source>
        <dbReference type="ARBA" id="ARBA00023239"/>
    </source>
</evidence>
<reference evidence="11" key="1">
    <citation type="submission" date="2020-05" db="EMBL/GenBank/DDBJ databases">
        <authorList>
            <person name="Chiriac C."/>
            <person name="Salcher M."/>
            <person name="Ghai R."/>
            <person name="Kavagutti S V."/>
        </authorList>
    </citation>
    <scope>NUCLEOTIDE SEQUENCE</scope>
</reference>
<dbReference type="AlphaFoldDB" id="A0A6J6DG99"/>
<dbReference type="CDD" id="cd01748">
    <property type="entry name" value="GATase1_IGP_Synthase"/>
    <property type="match status" value="1"/>
</dbReference>
<comment type="subunit">
    <text evidence="2">Heterodimer of HisH and HisF.</text>
</comment>
<evidence type="ECO:0000313" key="11">
    <source>
        <dbReference type="EMBL" id="CAB4561283.1"/>
    </source>
</evidence>